<dbReference type="PANTHER" id="PTHR31642:SF270">
    <property type="entry name" value="O-ACYLTRANSFERASE AUSQ"/>
    <property type="match status" value="1"/>
</dbReference>
<organism evidence="3 4">
    <name type="scientific">Aspergillus ellipticus CBS 707.79</name>
    <dbReference type="NCBI Taxonomy" id="1448320"/>
    <lineage>
        <taxon>Eukaryota</taxon>
        <taxon>Fungi</taxon>
        <taxon>Dikarya</taxon>
        <taxon>Ascomycota</taxon>
        <taxon>Pezizomycotina</taxon>
        <taxon>Eurotiomycetes</taxon>
        <taxon>Eurotiomycetidae</taxon>
        <taxon>Eurotiales</taxon>
        <taxon>Aspergillaceae</taxon>
        <taxon>Aspergillus</taxon>
        <taxon>Aspergillus subgen. Circumdati</taxon>
    </lineage>
</organism>
<dbReference type="AlphaFoldDB" id="A0A319CYG8"/>
<protein>
    <recommendedName>
        <fullName evidence="5">O-acetyltransferase</fullName>
    </recommendedName>
</protein>
<dbReference type="STRING" id="1448320.A0A319CYG8"/>
<dbReference type="InterPro" id="IPR023213">
    <property type="entry name" value="CAT-like_dom_sf"/>
</dbReference>
<dbReference type="VEuPathDB" id="FungiDB:BO71DRAFT_389021"/>
<keyword evidence="2" id="KW-0012">Acyltransferase</keyword>
<dbReference type="OrthoDB" id="1862401at2759"/>
<dbReference type="InterPro" id="IPR050317">
    <property type="entry name" value="Plant_Fungal_Acyltransferase"/>
</dbReference>
<keyword evidence="4" id="KW-1185">Reference proteome</keyword>
<dbReference type="PANTHER" id="PTHR31642">
    <property type="entry name" value="TRICHOTHECENE 3-O-ACETYLTRANSFERASE"/>
    <property type="match status" value="1"/>
</dbReference>
<evidence type="ECO:0000313" key="3">
    <source>
        <dbReference type="EMBL" id="PYH89749.1"/>
    </source>
</evidence>
<evidence type="ECO:0000256" key="2">
    <source>
        <dbReference type="ARBA" id="ARBA00023315"/>
    </source>
</evidence>
<reference evidence="3 4" key="1">
    <citation type="submission" date="2018-02" db="EMBL/GenBank/DDBJ databases">
        <title>The genomes of Aspergillus section Nigri reveals drivers in fungal speciation.</title>
        <authorList>
            <consortium name="DOE Joint Genome Institute"/>
            <person name="Vesth T.C."/>
            <person name="Nybo J."/>
            <person name="Theobald S."/>
            <person name="Brandl J."/>
            <person name="Frisvad J.C."/>
            <person name="Nielsen K.F."/>
            <person name="Lyhne E.K."/>
            <person name="Kogle M.E."/>
            <person name="Kuo A."/>
            <person name="Riley R."/>
            <person name="Clum A."/>
            <person name="Nolan M."/>
            <person name="Lipzen A."/>
            <person name="Salamov A."/>
            <person name="Henrissat B."/>
            <person name="Wiebenga A."/>
            <person name="De vries R.P."/>
            <person name="Grigoriev I.V."/>
            <person name="Mortensen U.H."/>
            <person name="Andersen M.R."/>
            <person name="Baker S.E."/>
        </authorList>
    </citation>
    <scope>NUCLEOTIDE SEQUENCE [LARGE SCALE GENOMIC DNA]</scope>
    <source>
        <strain evidence="3 4">CBS 707.79</strain>
    </source>
</reference>
<name>A0A319CYG8_9EURO</name>
<evidence type="ECO:0000256" key="1">
    <source>
        <dbReference type="ARBA" id="ARBA00022679"/>
    </source>
</evidence>
<dbReference type="Pfam" id="PF02458">
    <property type="entry name" value="Transferase"/>
    <property type="match status" value="1"/>
</dbReference>
<sequence length="492" mass="55676">MTDEVPFFQSYTLTPLDHIAPPLYALFYLSFQPENPSQALITLKSGISHLVSQWPFLAGNVTQVQKRGKRRILEVQPPNAADLLQYPMLQVKHHQQLISHVPSLTVIDNELLHIPTKVPIAYPIPAVRFQANVMHDGIILCIGWHHQVMDGAGVGTILTSLSRCCHELDAEAAAPRRLPTDFQNEERARRQIYEASAPSPDHDGAYSSIDYEEFWDATFEPIICRRYAMRAEKIEYLKDSCNALIRDLVSDHPITCRDSTEGTEYPEENDYMSSDDVVTALIWLCCSRARLRAESRKASGLPPTSSLSRIVEVRSVLQPPLPRGYLGNSLMVARSQCSWDDIPGHHNEPHTASKRDHVGEETVHALLKLALKSRDKCRTIDDKAIRGLIADLKNCNEYKEFAEAPAEVDISSLRKLNLYRLNWGPHLGRMVDFDTIDSRTDGLSLILPARPGKQRQSPWELRITIPLTAMEQFRQDELVCWVTGAKKSEFKL</sequence>
<evidence type="ECO:0008006" key="5">
    <source>
        <dbReference type="Google" id="ProtNLM"/>
    </source>
</evidence>
<proteinExistence type="predicted"/>
<accession>A0A319CYG8</accession>
<dbReference type="EMBL" id="KZ826013">
    <property type="protein sequence ID" value="PYH89749.1"/>
    <property type="molecule type" value="Genomic_DNA"/>
</dbReference>
<dbReference type="GO" id="GO:0016747">
    <property type="term" value="F:acyltransferase activity, transferring groups other than amino-acyl groups"/>
    <property type="evidence" value="ECO:0007669"/>
    <property type="project" value="TreeGrafter"/>
</dbReference>
<keyword evidence="1" id="KW-0808">Transferase</keyword>
<dbReference type="Gene3D" id="3.30.559.10">
    <property type="entry name" value="Chloramphenicol acetyltransferase-like domain"/>
    <property type="match status" value="2"/>
</dbReference>
<gene>
    <name evidence="3" type="ORF">BO71DRAFT_389021</name>
</gene>
<evidence type="ECO:0000313" key="4">
    <source>
        <dbReference type="Proteomes" id="UP000247810"/>
    </source>
</evidence>
<dbReference type="Proteomes" id="UP000247810">
    <property type="component" value="Unassembled WGS sequence"/>
</dbReference>